<protein>
    <recommendedName>
        <fullName evidence="1">HTH cro/C1-type domain-containing protein</fullName>
    </recommendedName>
</protein>
<gene>
    <name evidence="2" type="ORF">DIY07_02155</name>
</gene>
<organism evidence="2 3">
    <name type="scientific">Streptococcus iniae</name>
    <name type="common">Streptococcus shiloi</name>
    <dbReference type="NCBI Taxonomy" id="1346"/>
    <lineage>
        <taxon>Bacteria</taxon>
        <taxon>Bacillati</taxon>
        <taxon>Bacillota</taxon>
        <taxon>Bacilli</taxon>
        <taxon>Lactobacillales</taxon>
        <taxon>Streptococcaceae</taxon>
        <taxon>Streptococcus</taxon>
    </lineage>
</organism>
<dbReference type="InterPro" id="IPR001387">
    <property type="entry name" value="Cro/C1-type_HTH"/>
</dbReference>
<dbReference type="CDD" id="cd00093">
    <property type="entry name" value="HTH_XRE"/>
    <property type="match status" value="1"/>
</dbReference>
<dbReference type="Gene3D" id="1.10.260.40">
    <property type="entry name" value="lambda repressor-like DNA-binding domains"/>
    <property type="match status" value="1"/>
</dbReference>
<dbReference type="Pfam" id="PF01381">
    <property type="entry name" value="HTH_3"/>
    <property type="match status" value="1"/>
</dbReference>
<comment type="caution">
    <text evidence="2">The sequence shown here is derived from an EMBL/GenBank/DDBJ whole genome shotgun (WGS) entry which is preliminary data.</text>
</comment>
<feature type="domain" description="HTH cro/C1-type" evidence="1">
    <location>
        <begin position="23"/>
        <end position="74"/>
    </location>
</feature>
<dbReference type="EMBL" id="QLQD01000023">
    <property type="protein sequence ID" value="RLU58511.1"/>
    <property type="molecule type" value="Genomic_DNA"/>
</dbReference>
<dbReference type="PROSITE" id="PS50943">
    <property type="entry name" value="HTH_CROC1"/>
    <property type="match status" value="1"/>
</dbReference>
<name>A0A3L8GNC5_STRIN</name>
<evidence type="ECO:0000313" key="3">
    <source>
        <dbReference type="Proteomes" id="UP000269148"/>
    </source>
</evidence>
<dbReference type="SUPFAM" id="SSF47413">
    <property type="entry name" value="lambda repressor-like DNA-binding domains"/>
    <property type="match status" value="1"/>
</dbReference>
<dbReference type="GO" id="GO:0003677">
    <property type="term" value="F:DNA binding"/>
    <property type="evidence" value="ECO:0007669"/>
    <property type="project" value="InterPro"/>
</dbReference>
<reference evidence="2 3" key="1">
    <citation type="submission" date="2018-06" db="EMBL/GenBank/DDBJ databases">
        <title>Mutators as drivers of adaptation in pathogenic bacteria and a risk factor for host jumps and vaccine escape.</title>
        <authorList>
            <person name="Barnes A.C."/>
            <person name="Silayeva O."/>
        </authorList>
    </citation>
    <scope>NUCLEOTIDE SEQUENCE [LARGE SCALE GENOMIC DNA]</scope>
    <source>
        <strain evidence="2 3">QMA0445</strain>
    </source>
</reference>
<dbReference type="OrthoDB" id="1495025at2"/>
<dbReference type="Proteomes" id="UP000269148">
    <property type="component" value="Unassembled WGS sequence"/>
</dbReference>
<accession>A0A3L8GNC5</accession>
<evidence type="ECO:0000313" key="2">
    <source>
        <dbReference type="EMBL" id="RLU58511.1"/>
    </source>
</evidence>
<dbReference type="AlphaFoldDB" id="A0A3L8GNC5"/>
<evidence type="ECO:0000259" key="1">
    <source>
        <dbReference type="PROSITE" id="PS50943"/>
    </source>
</evidence>
<sequence length="113" mass="13195">MCIITKKNNLLLKRHTILYSSDLRLKNKLSQEQLSLKAELDPKYINKLENGRYKIRLETLSKILDALQVDYLDFFELPKISENNIVNELLAKLAILSEEEQILKVKAILQLLK</sequence>
<dbReference type="InterPro" id="IPR010982">
    <property type="entry name" value="Lambda_DNA-bd_dom_sf"/>
</dbReference>
<dbReference type="SMART" id="SM00530">
    <property type="entry name" value="HTH_XRE"/>
    <property type="match status" value="1"/>
</dbReference>
<proteinExistence type="predicted"/>